<dbReference type="PANTHER" id="PTHR33221:SF5">
    <property type="entry name" value="HTH-TYPE TRANSCRIPTIONAL REGULATOR ISCR"/>
    <property type="match status" value="1"/>
</dbReference>
<keyword evidence="1" id="KW-0238">DNA-binding</keyword>
<dbReference type="PROSITE" id="PS01332">
    <property type="entry name" value="HTH_RRF2_1"/>
    <property type="match status" value="1"/>
</dbReference>
<dbReference type="SUPFAM" id="SSF46785">
    <property type="entry name" value="Winged helix' DNA-binding domain"/>
    <property type="match status" value="1"/>
</dbReference>
<organism evidence="2 3">
    <name type="scientific">Magnetospirillum fulvum</name>
    <name type="common">Rhodospirillum fulvum</name>
    <dbReference type="NCBI Taxonomy" id="1082"/>
    <lineage>
        <taxon>Bacteria</taxon>
        <taxon>Pseudomonadati</taxon>
        <taxon>Pseudomonadota</taxon>
        <taxon>Alphaproteobacteria</taxon>
        <taxon>Rhodospirillales</taxon>
        <taxon>Rhodospirillaceae</taxon>
        <taxon>Magnetospirillum</taxon>
    </lineage>
</organism>
<dbReference type="RefSeq" id="WP_074766861.1">
    <property type="nucleotide sequence ID" value="NZ_FNWO01000004.1"/>
</dbReference>
<sequence>MLSSKAKYGLKAMVHLAEREGRGPVLIAEIAEAERIPKKFLDTILLELKNHGLLSSKKGKGGGYTLARPAERIMTGEIIRILDGPLAPVPCVSRSAYRPCPDCQDEATCAVRGVMQDVRDAMAAIVDNTTLIDMSRRRGRIEPVLMYDI</sequence>
<dbReference type="PROSITE" id="PS51197">
    <property type="entry name" value="HTH_RRF2_2"/>
    <property type="match status" value="1"/>
</dbReference>
<dbReference type="NCBIfam" id="TIGR00738">
    <property type="entry name" value="rrf2_super"/>
    <property type="match status" value="1"/>
</dbReference>
<evidence type="ECO:0000313" key="3">
    <source>
        <dbReference type="Proteomes" id="UP000182983"/>
    </source>
</evidence>
<dbReference type="Pfam" id="PF02082">
    <property type="entry name" value="Rrf2"/>
    <property type="match status" value="1"/>
</dbReference>
<reference evidence="3" key="1">
    <citation type="submission" date="2016-10" db="EMBL/GenBank/DDBJ databases">
        <authorList>
            <person name="Varghese N."/>
            <person name="Submissions S."/>
        </authorList>
    </citation>
    <scope>NUCLEOTIDE SEQUENCE [LARGE SCALE GENOMIC DNA]</scope>
    <source>
        <strain evidence="3">DSM 13234</strain>
    </source>
</reference>
<dbReference type="GO" id="GO:0003677">
    <property type="term" value="F:DNA binding"/>
    <property type="evidence" value="ECO:0007669"/>
    <property type="project" value="UniProtKB-KW"/>
</dbReference>
<proteinExistence type="predicted"/>
<gene>
    <name evidence="2" type="ORF">SAMN04244559_01330</name>
</gene>
<dbReference type="PANTHER" id="PTHR33221">
    <property type="entry name" value="WINGED HELIX-TURN-HELIX TRANSCRIPTIONAL REGULATOR, RRF2 FAMILY"/>
    <property type="match status" value="1"/>
</dbReference>
<dbReference type="Proteomes" id="UP000182983">
    <property type="component" value="Unassembled WGS sequence"/>
</dbReference>
<evidence type="ECO:0000313" key="2">
    <source>
        <dbReference type="EMBL" id="SEH32826.1"/>
    </source>
</evidence>
<dbReference type="InterPro" id="IPR036388">
    <property type="entry name" value="WH-like_DNA-bd_sf"/>
</dbReference>
<dbReference type="InterPro" id="IPR036390">
    <property type="entry name" value="WH_DNA-bd_sf"/>
</dbReference>
<name>A0A1H6HBH0_MAGFU</name>
<protein>
    <submittedName>
        <fullName evidence="2">Transcriptional regulator, BadM/Rrf2 family</fullName>
    </submittedName>
</protein>
<dbReference type="AlphaFoldDB" id="A0A1H6HBH0"/>
<dbReference type="Gene3D" id="1.10.10.10">
    <property type="entry name" value="Winged helix-like DNA-binding domain superfamily/Winged helix DNA-binding domain"/>
    <property type="match status" value="1"/>
</dbReference>
<evidence type="ECO:0000256" key="1">
    <source>
        <dbReference type="ARBA" id="ARBA00023125"/>
    </source>
</evidence>
<dbReference type="OrthoDB" id="9802344at2"/>
<accession>A0A1H6HBH0</accession>
<dbReference type="InterPro" id="IPR030489">
    <property type="entry name" value="TR_Rrf2-type_CS"/>
</dbReference>
<dbReference type="GO" id="GO:0005829">
    <property type="term" value="C:cytosol"/>
    <property type="evidence" value="ECO:0007669"/>
    <property type="project" value="TreeGrafter"/>
</dbReference>
<dbReference type="GO" id="GO:0003700">
    <property type="term" value="F:DNA-binding transcription factor activity"/>
    <property type="evidence" value="ECO:0007669"/>
    <property type="project" value="TreeGrafter"/>
</dbReference>
<keyword evidence="3" id="KW-1185">Reference proteome</keyword>
<dbReference type="EMBL" id="FNWO01000004">
    <property type="protein sequence ID" value="SEH32826.1"/>
    <property type="molecule type" value="Genomic_DNA"/>
</dbReference>
<dbReference type="InterPro" id="IPR000944">
    <property type="entry name" value="Tscrpt_reg_Rrf2"/>
</dbReference>